<keyword evidence="1" id="KW-1133">Transmembrane helix</keyword>
<proteinExistence type="predicted"/>
<feature type="transmembrane region" description="Helical" evidence="1">
    <location>
        <begin position="210"/>
        <end position="234"/>
    </location>
</feature>
<evidence type="ECO:0000313" key="2">
    <source>
        <dbReference type="EMBL" id="KAH3869045.1"/>
    </source>
</evidence>
<evidence type="ECO:0000313" key="3">
    <source>
        <dbReference type="Proteomes" id="UP000828390"/>
    </source>
</evidence>
<name>A0A9D4M1E3_DREPO</name>
<evidence type="ECO:0000256" key="1">
    <source>
        <dbReference type="SAM" id="Phobius"/>
    </source>
</evidence>
<organism evidence="2 3">
    <name type="scientific">Dreissena polymorpha</name>
    <name type="common">Zebra mussel</name>
    <name type="synonym">Mytilus polymorpha</name>
    <dbReference type="NCBI Taxonomy" id="45954"/>
    <lineage>
        <taxon>Eukaryota</taxon>
        <taxon>Metazoa</taxon>
        <taxon>Spiralia</taxon>
        <taxon>Lophotrochozoa</taxon>
        <taxon>Mollusca</taxon>
        <taxon>Bivalvia</taxon>
        <taxon>Autobranchia</taxon>
        <taxon>Heteroconchia</taxon>
        <taxon>Euheterodonta</taxon>
        <taxon>Imparidentia</taxon>
        <taxon>Neoheterodontei</taxon>
        <taxon>Myida</taxon>
        <taxon>Dreissenoidea</taxon>
        <taxon>Dreissenidae</taxon>
        <taxon>Dreissena</taxon>
    </lineage>
</organism>
<gene>
    <name evidence="2" type="ORF">DPMN_032201</name>
</gene>
<dbReference type="Proteomes" id="UP000828390">
    <property type="component" value="Unassembled WGS sequence"/>
</dbReference>
<comment type="caution">
    <text evidence="2">The sequence shown here is derived from an EMBL/GenBank/DDBJ whole genome shotgun (WGS) entry which is preliminary data.</text>
</comment>
<sequence>MDFVRTCGAFIVLYLQFSIKEAVKDYVKLCDELNLKPALTIFQSGVLSNVYTGYINLASQSDEEPQCTITPYHTQHPTILVLVSFVKGSTTHSMSICFDQNHTKNCVGEDRFLFMKSIITLYYRTDKQSTGHIACLKVRAKGDTLIITCYYRKNITSSTTQVYPTTDTGVPLTGTVNGTTPFKTEPFKRTINNTNQWNYEEDNRNSNAPLIGSVIAAVVIFLGCLITVTAVLLIKYRKRNADAMTKRKVGWQKKNASDEVQVLPEDDAEYTYIDDCPSINAESRHVNMFASVLNLALVDIDNIVGIFFYRILIL</sequence>
<reference evidence="2" key="2">
    <citation type="submission" date="2020-11" db="EMBL/GenBank/DDBJ databases">
        <authorList>
            <person name="McCartney M.A."/>
            <person name="Auch B."/>
            <person name="Kono T."/>
            <person name="Mallez S."/>
            <person name="Becker A."/>
            <person name="Gohl D.M."/>
            <person name="Silverstein K.A.T."/>
            <person name="Koren S."/>
            <person name="Bechman K.B."/>
            <person name="Herman A."/>
            <person name="Abrahante J.E."/>
            <person name="Garbe J."/>
        </authorList>
    </citation>
    <scope>NUCLEOTIDE SEQUENCE</scope>
    <source>
        <strain evidence="2">Duluth1</strain>
        <tissue evidence="2">Whole animal</tissue>
    </source>
</reference>
<keyword evidence="1" id="KW-0812">Transmembrane</keyword>
<keyword evidence="1" id="KW-0472">Membrane</keyword>
<dbReference type="AlphaFoldDB" id="A0A9D4M1E3"/>
<keyword evidence="3" id="KW-1185">Reference proteome</keyword>
<feature type="transmembrane region" description="Helical" evidence="1">
    <location>
        <begin position="292"/>
        <end position="312"/>
    </location>
</feature>
<protein>
    <submittedName>
        <fullName evidence="2">Uncharacterized protein</fullName>
    </submittedName>
</protein>
<accession>A0A9D4M1E3</accession>
<dbReference type="EMBL" id="JAIWYP010000002">
    <property type="protein sequence ID" value="KAH3869045.1"/>
    <property type="molecule type" value="Genomic_DNA"/>
</dbReference>
<reference evidence="2" key="1">
    <citation type="journal article" date="2019" name="bioRxiv">
        <title>The Genome of the Zebra Mussel, Dreissena polymorpha: A Resource for Invasive Species Research.</title>
        <authorList>
            <person name="McCartney M.A."/>
            <person name="Auch B."/>
            <person name="Kono T."/>
            <person name="Mallez S."/>
            <person name="Zhang Y."/>
            <person name="Obille A."/>
            <person name="Becker A."/>
            <person name="Abrahante J.E."/>
            <person name="Garbe J."/>
            <person name="Badalamenti J.P."/>
            <person name="Herman A."/>
            <person name="Mangelson H."/>
            <person name="Liachko I."/>
            <person name="Sullivan S."/>
            <person name="Sone E.D."/>
            <person name="Koren S."/>
            <person name="Silverstein K.A.T."/>
            <person name="Beckman K.B."/>
            <person name="Gohl D.M."/>
        </authorList>
    </citation>
    <scope>NUCLEOTIDE SEQUENCE</scope>
    <source>
        <strain evidence="2">Duluth1</strain>
        <tissue evidence="2">Whole animal</tissue>
    </source>
</reference>